<dbReference type="SUPFAM" id="SSF51735">
    <property type="entry name" value="NAD(P)-binding Rossmann-fold domains"/>
    <property type="match status" value="3"/>
</dbReference>
<dbReference type="SMART" id="SM00825">
    <property type="entry name" value="PKS_KS"/>
    <property type="match status" value="1"/>
</dbReference>
<evidence type="ECO:0000256" key="2">
    <source>
        <dbReference type="ARBA" id="ARBA00022553"/>
    </source>
</evidence>
<dbReference type="Gene3D" id="3.40.366.10">
    <property type="entry name" value="Malonyl-Coenzyme A Acyl Carrier Protein, domain 2"/>
    <property type="match status" value="1"/>
</dbReference>
<keyword evidence="9" id="KW-0812">Transmembrane</keyword>
<keyword evidence="3" id="KW-0808">Transferase</keyword>
<dbReference type="InterPro" id="IPR032821">
    <property type="entry name" value="PKS_assoc"/>
</dbReference>
<feature type="transmembrane region" description="Helical" evidence="9">
    <location>
        <begin position="12"/>
        <end position="31"/>
    </location>
</feature>
<feature type="compositionally biased region" description="Polar residues" evidence="8">
    <location>
        <begin position="75"/>
        <end position="87"/>
    </location>
</feature>
<dbReference type="Gene3D" id="1.10.1200.10">
    <property type="entry name" value="ACP-like"/>
    <property type="match status" value="1"/>
</dbReference>
<dbReference type="SMART" id="SM00827">
    <property type="entry name" value="PKS_AT"/>
    <property type="match status" value="1"/>
</dbReference>
<evidence type="ECO:0000256" key="9">
    <source>
        <dbReference type="SAM" id="Phobius"/>
    </source>
</evidence>
<feature type="domain" description="Carrier" evidence="10">
    <location>
        <begin position="2380"/>
        <end position="2456"/>
    </location>
</feature>
<dbReference type="Pfam" id="PF21089">
    <property type="entry name" value="PKS_DH_N"/>
    <property type="match status" value="1"/>
</dbReference>
<dbReference type="Pfam" id="PF08659">
    <property type="entry name" value="KR"/>
    <property type="match status" value="1"/>
</dbReference>
<dbReference type="InterPro" id="IPR057326">
    <property type="entry name" value="KR_dom"/>
</dbReference>
<dbReference type="SUPFAM" id="SSF52151">
    <property type="entry name" value="FabD/lysophospholipase-like"/>
    <property type="match status" value="1"/>
</dbReference>
<dbReference type="EMBL" id="JAZHXI010000007">
    <property type="protein sequence ID" value="KAL2069921.1"/>
    <property type="molecule type" value="Genomic_DNA"/>
</dbReference>
<dbReference type="PROSITE" id="PS00606">
    <property type="entry name" value="KS3_1"/>
    <property type="match status" value="1"/>
</dbReference>
<dbReference type="Pfam" id="PF14765">
    <property type="entry name" value="PS-DH"/>
    <property type="match status" value="1"/>
</dbReference>
<dbReference type="InterPro" id="IPR016036">
    <property type="entry name" value="Malonyl_transacylase_ACP-bd"/>
</dbReference>
<proteinExistence type="predicted"/>
<evidence type="ECO:0000256" key="7">
    <source>
        <dbReference type="PROSITE-ProRule" id="PRU01363"/>
    </source>
</evidence>
<reference evidence="13 14" key="1">
    <citation type="journal article" date="2024" name="Commun. Biol.">
        <title>Comparative genomic analysis of thermophilic fungi reveals convergent evolutionary adaptations and gene losses.</title>
        <authorList>
            <person name="Steindorff A.S."/>
            <person name="Aguilar-Pontes M.V."/>
            <person name="Robinson A.J."/>
            <person name="Andreopoulos B."/>
            <person name="LaButti K."/>
            <person name="Kuo A."/>
            <person name="Mondo S."/>
            <person name="Riley R."/>
            <person name="Otillar R."/>
            <person name="Haridas S."/>
            <person name="Lipzen A."/>
            <person name="Grimwood J."/>
            <person name="Schmutz J."/>
            <person name="Clum A."/>
            <person name="Reid I.D."/>
            <person name="Moisan M.C."/>
            <person name="Butler G."/>
            <person name="Nguyen T.T.M."/>
            <person name="Dewar K."/>
            <person name="Conant G."/>
            <person name="Drula E."/>
            <person name="Henrissat B."/>
            <person name="Hansel C."/>
            <person name="Singer S."/>
            <person name="Hutchinson M.I."/>
            <person name="de Vries R.P."/>
            <person name="Natvig D.O."/>
            <person name="Powell A.J."/>
            <person name="Tsang A."/>
            <person name="Grigoriev I.V."/>
        </authorList>
    </citation>
    <scope>NUCLEOTIDE SEQUENCE [LARGE SCALE GENOMIC DNA]</scope>
    <source>
        <strain evidence="13 14">CBS 494.80</strain>
    </source>
</reference>
<dbReference type="InterPro" id="IPR016039">
    <property type="entry name" value="Thiolase-like"/>
</dbReference>
<dbReference type="SUPFAM" id="SSF47336">
    <property type="entry name" value="ACP-like"/>
    <property type="match status" value="1"/>
</dbReference>
<dbReference type="InterPro" id="IPR014031">
    <property type="entry name" value="Ketoacyl_synth_C"/>
</dbReference>
<evidence type="ECO:0000313" key="13">
    <source>
        <dbReference type="EMBL" id="KAL2069921.1"/>
    </source>
</evidence>
<dbReference type="InterPro" id="IPR020806">
    <property type="entry name" value="PKS_PP-bd"/>
</dbReference>
<dbReference type="SMART" id="SM00822">
    <property type="entry name" value="PKS_KR"/>
    <property type="match status" value="1"/>
</dbReference>
<accession>A0ABR4CKA7</accession>
<keyword evidence="6" id="KW-0012">Acyltransferase</keyword>
<feature type="region of interest" description="Disordered" evidence="8">
    <location>
        <begin position="60"/>
        <end position="98"/>
    </location>
</feature>
<dbReference type="Pfam" id="PF00550">
    <property type="entry name" value="PP-binding"/>
    <property type="match status" value="1"/>
</dbReference>
<evidence type="ECO:0000259" key="11">
    <source>
        <dbReference type="PROSITE" id="PS52004"/>
    </source>
</evidence>
<gene>
    <name evidence="13" type="ORF">VTL71DRAFT_14600</name>
</gene>
<dbReference type="InterPro" id="IPR029063">
    <property type="entry name" value="SAM-dependent_MTases_sf"/>
</dbReference>
<evidence type="ECO:0000256" key="1">
    <source>
        <dbReference type="ARBA" id="ARBA00022450"/>
    </source>
</evidence>
<dbReference type="SMART" id="SM00829">
    <property type="entry name" value="PKS_ER"/>
    <property type="match status" value="1"/>
</dbReference>
<dbReference type="InterPro" id="IPR016035">
    <property type="entry name" value="Acyl_Trfase/lysoPLipase"/>
</dbReference>
<dbReference type="Gene3D" id="3.40.50.720">
    <property type="entry name" value="NAD(P)-binding Rossmann-like Domain"/>
    <property type="match status" value="2"/>
</dbReference>
<dbReference type="Pfam" id="PF00698">
    <property type="entry name" value="Acyl_transf_1"/>
    <property type="match status" value="1"/>
</dbReference>
<dbReference type="InterPro" id="IPR001227">
    <property type="entry name" value="Ac_transferase_dom_sf"/>
</dbReference>
<dbReference type="InterPro" id="IPR014030">
    <property type="entry name" value="Ketoacyl_synth_N"/>
</dbReference>
<dbReference type="Pfam" id="PF13602">
    <property type="entry name" value="ADH_zinc_N_2"/>
    <property type="match status" value="1"/>
</dbReference>
<dbReference type="InterPro" id="IPR050091">
    <property type="entry name" value="PKS_NRPS_Biosynth_Enz"/>
</dbReference>
<dbReference type="Pfam" id="PF02801">
    <property type="entry name" value="Ketoacyl-synt_C"/>
    <property type="match status" value="1"/>
</dbReference>
<feature type="active site" description="Proton acceptor; for dehydratase activity" evidence="7">
    <location>
        <position position="1064"/>
    </location>
</feature>
<dbReference type="PROSITE" id="PS00012">
    <property type="entry name" value="PHOSPHOPANTETHEINE"/>
    <property type="match status" value="1"/>
</dbReference>
<keyword evidence="5" id="KW-0511">Multifunctional enzyme</keyword>
<dbReference type="PANTHER" id="PTHR43775:SF18">
    <property type="entry name" value="ENZYME, PUTATIVE (JCVI)-RELATED"/>
    <property type="match status" value="1"/>
</dbReference>
<dbReference type="Pfam" id="PF16197">
    <property type="entry name" value="KAsynt_C_assoc"/>
    <property type="match status" value="1"/>
</dbReference>
<organism evidence="13 14">
    <name type="scientific">Oculimacula yallundae</name>
    <dbReference type="NCBI Taxonomy" id="86028"/>
    <lineage>
        <taxon>Eukaryota</taxon>
        <taxon>Fungi</taxon>
        <taxon>Dikarya</taxon>
        <taxon>Ascomycota</taxon>
        <taxon>Pezizomycotina</taxon>
        <taxon>Leotiomycetes</taxon>
        <taxon>Helotiales</taxon>
        <taxon>Ploettnerulaceae</taxon>
        <taxon>Oculimacula</taxon>
    </lineage>
</organism>
<dbReference type="Gene3D" id="3.40.50.150">
    <property type="entry name" value="Vaccinia Virus protein VP39"/>
    <property type="match status" value="1"/>
</dbReference>
<dbReference type="SUPFAM" id="SSF55048">
    <property type="entry name" value="Probable ACP-binding domain of malonyl-CoA ACP transacylase"/>
    <property type="match status" value="1"/>
</dbReference>
<dbReference type="InterPro" id="IPR006162">
    <property type="entry name" value="Ppantetheine_attach_site"/>
</dbReference>
<dbReference type="PANTHER" id="PTHR43775">
    <property type="entry name" value="FATTY ACID SYNTHASE"/>
    <property type="match status" value="1"/>
</dbReference>
<dbReference type="InterPro" id="IPR036736">
    <property type="entry name" value="ACP-like_sf"/>
</dbReference>
<evidence type="ECO:0000256" key="3">
    <source>
        <dbReference type="ARBA" id="ARBA00022679"/>
    </source>
</evidence>
<dbReference type="InterPro" id="IPR014043">
    <property type="entry name" value="Acyl_transferase_dom"/>
</dbReference>
<dbReference type="InterPro" id="IPR020807">
    <property type="entry name" value="PKS_DH"/>
</dbReference>
<protein>
    <recommendedName>
        <fullName evidence="15">Polyketide synthase</fullName>
    </recommendedName>
</protein>
<dbReference type="InterPro" id="IPR011032">
    <property type="entry name" value="GroES-like_sf"/>
</dbReference>
<evidence type="ECO:0000259" key="12">
    <source>
        <dbReference type="PROSITE" id="PS52019"/>
    </source>
</evidence>
<dbReference type="SUPFAM" id="SSF50129">
    <property type="entry name" value="GroES-like"/>
    <property type="match status" value="1"/>
</dbReference>
<dbReference type="InterPro" id="IPR056501">
    <property type="entry name" value="NAD-bd_HRPKS_sdrA"/>
</dbReference>
<evidence type="ECO:0000256" key="8">
    <source>
        <dbReference type="SAM" id="MobiDB-lite"/>
    </source>
</evidence>
<evidence type="ECO:0000256" key="5">
    <source>
        <dbReference type="ARBA" id="ARBA00023268"/>
    </source>
</evidence>
<dbReference type="Gene3D" id="3.90.180.10">
    <property type="entry name" value="Medium-chain alcohol dehydrogenases, catalytic domain"/>
    <property type="match status" value="1"/>
</dbReference>
<keyword evidence="4" id="KW-0521">NADP</keyword>
<feature type="active site" description="Proton donor; for dehydratase activity" evidence="7">
    <location>
        <position position="1246"/>
    </location>
</feature>
<dbReference type="InterPro" id="IPR018201">
    <property type="entry name" value="Ketoacyl_synth_AS"/>
</dbReference>
<dbReference type="Gene3D" id="3.10.129.110">
    <property type="entry name" value="Polyketide synthase dehydratase"/>
    <property type="match status" value="1"/>
</dbReference>
<dbReference type="InterPro" id="IPR013968">
    <property type="entry name" value="PKS_KR"/>
</dbReference>
<name>A0ABR4CKA7_9HELO</name>
<dbReference type="PROSITE" id="PS50075">
    <property type="entry name" value="CARRIER"/>
    <property type="match status" value="1"/>
</dbReference>
<evidence type="ECO:0000259" key="10">
    <source>
        <dbReference type="PROSITE" id="PS50075"/>
    </source>
</evidence>
<evidence type="ECO:0000256" key="4">
    <source>
        <dbReference type="ARBA" id="ARBA00022857"/>
    </source>
</evidence>
<evidence type="ECO:0008006" key="15">
    <source>
        <dbReference type="Google" id="ProtNLM"/>
    </source>
</evidence>
<keyword evidence="2" id="KW-0597">Phosphoprotein</keyword>
<dbReference type="InterPro" id="IPR049551">
    <property type="entry name" value="PKS_DH_C"/>
</dbReference>
<dbReference type="InterPro" id="IPR020841">
    <property type="entry name" value="PKS_Beta-ketoAc_synthase_dom"/>
</dbReference>
<dbReference type="InterPro" id="IPR036291">
    <property type="entry name" value="NAD(P)-bd_dom_sf"/>
</dbReference>
<dbReference type="InterPro" id="IPR020843">
    <property type="entry name" value="ER"/>
</dbReference>
<feature type="domain" description="PKS/mFAS DH" evidence="12">
    <location>
        <begin position="1032"/>
        <end position="1340"/>
    </location>
</feature>
<dbReference type="CDD" id="cd00833">
    <property type="entry name" value="PKS"/>
    <property type="match status" value="1"/>
</dbReference>
<dbReference type="Gene3D" id="3.40.47.10">
    <property type="match status" value="1"/>
</dbReference>
<dbReference type="Pfam" id="PF08240">
    <property type="entry name" value="ADH_N"/>
    <property type="match status" value="1"/>
</dbReference>
<feature type="domain" description="Ketosynthase family 3 (KS3)" evidence="11">
    <location>
        <begin position="105"/>
        <end position="532"/>
    </location>
</feature>
<dbReference type="SMART" id="SM00823">
    <property type="entry name" value="PKS_PP"/>
    <property type="match status" value="1"/>
</dbReference>
<feature type="region of interest" description="C-terminal hotdog fold" evidence="7">
    <location>
        <begin position="1182"/>
        <end position="1340"/>
    </location>
</feature>
<dbReference type="SMART" id="SM00826">
    <property type="entry name" value="PKS_DH"/>
    <property type="match status" value="1"/>
</dbReference>
<dbReference type="InterPro" id="IPR049900">
    <property type="entry name" value="PKS_mFAS_DH"/>
</dbReference>
<dbReference type="InterPro" id="IPR013154">
    <property type="entry name" value="ADH-like_N"/>
</dbReference>
<dbReference type="InterPro" id="IPR009081">
    <property type="entry name" value="PP-bd_ACP"/>
</dbReference>
<keyword evidence="9" id="KW-0472">Membrane</keyword>
<dbReference type="CDD" id="cd05195">
    <property type="entry name" value="enoyl_red"/>
    <property type="match status" value="1"/>
</dbReference>
<keyword evidence="1" id="KW-0596">Phosphopantetheine</keyword>
<evidence type="ECO:0000256" key="6">
    <source>
        <dbReference type="ARBA" id="ARBA00023315"/>
    </source>
</evidence>
<dbReference type="InterPro" id="IPR042104">
    <property type="entry name" value="PKS_dehydratase_sf"/>
</dbReference>
<evidence type="ECO:0000313" key="14">
    <source>
        <dbReference type="Proteomes" id="UP001595075"/>
    </source>
</evidence>
<comment type="caution">
    <text evidence="13">The sequence shown here is derived from an EMBL/GenBank/DDBJ whole genome shotgun (WGS) entry which is preliminary data.</text>
</comment>
<dbReference type="InterPro" id="IPR049552">
    <property type="entry name" value="PKS_DH_N"/>
</dbReference>
<dbReference type="PROSITE" id="PS52004">
    <property type="entry name" value="KS3_2"/>
    <property type="match status" value="1"/>
</dbReference>
<dbReference type="PROSITE" id="PS52019">
    <property type="entry name" value="PKS_MFAS_DH"/>
    <property type="match status" value="1"/>
</dbReference>
<dbReference type="Proteomes" id="UP001595075">
    <property type="component" value="Unassembled WGS sequence"/>
</dbReference>
<dbReference type="SUPFAM" id="SSF53901">
    <property type="entry name" value="Thiolase-like"/>
    <property type="match status" value="1"/>
</dbReference>
<dbReference type="Pfam" id="PF00109">
    <property type="entry name" value="ketoacyl-synt"/>
    <property type="match status" value="1"/>
</dbReference>
<keyword evidence="9" id="KW-1133">Transmembrane helix</keyword>
<keyword evidence="14" id="KW-1185">Reference proteome</keyword>
<sequence length="2459" mass="266434">MAELLPYLGSIYALFTYLIFVMPLKLSIFTLSKIQSFASTESNQLVPTKSINSIAIENRSQGKSVDADSSDSSDLPTASQSENTSDCSSDHGLADPINDVPVRTQIPIAIVGMACRLPGHCNSPQALWDFLERGGIAENTPPESRFSLSGHHDKHRRPRTMKTAGGMFMEDVDPRLFDGQFFNTSRIDCIAMDPQQRQLLEVTYECLENAGLPLEKISGKSIGCLVGANAVDYESLQARDPEDRPDSATIGVARAILSNRISHFLNIKGPSFTVDTACSSSLVSLDVACRYLDSRQAEGMIVAGANLWMSPEHNEETGMMRMTQSASGKCHTFDAKADGYVKAEAINAVYIKRLDDAIRDGDPIRAIIRGTCTNSAGRTPGLASPSAEAQADAIRTAYSNAGIKDFNETGYLECHGTATLIGDGIELNGASSVFSPTRVEGKELIIGSIKSNIGHSEAAAGISGLIKAILAVEKGIIPGNPTFLDPNPKIDFKGLKVRPIRNPIDWPAGAKRRASVNSFGFGGANAHVVLDASQDSKHVSSYMGKVTHDYFALDDDEDTPADGTPKLLIFSANDDTSLKKNIHNLSSHLINPAVSVDFDDLAYTLSERRSRHYHRGFLVTKTTSIAQGSVIFGKKQSSPPRIGFIFTGQGAQWSQMGRELINTFPAAKATVQYLDEVLQTLPSPPPWSLLSELTEVRSAEALRLPEFSQPLATALQLGILSVLKEWDINAESVIGHSSGEIAAAVAAGLVSAADAIKIAYYRGQAPKKFTQKNPLGMLAVGISAEAVGKYLHSTAGKVQIACYNSPTSLTLSGATSELEKVKIQLQSDNFFARSLLVDLAYHSSYMADIGDEYEKLFLENVIATPPVANGHKDKEAVPAKMFSSVTGKLMIGAPDAAYWKSNMVSPVRFAQATTELLADAQAPDFLIEIGPSNALAGPVSQITKNLPGSAPDTRYAAALKRGTDSIIPLFEVAGRLYLSGGTPNLSKLNSIGRVKIPSVIVDLPNYSWNHSMVYWHEGTASKDWRFKKFMAHDLLGSKLLGTPWNSPVFRKTLKLADIPWLKDHKLGSQVVFPGAGYIAMATEAIYQTAFMTFWKQVVPPRFRYRFRDVRFSRAIVFEEEETESRIMLSLTPVPGSTRSWFEYKVYSLGAEDVWTEHSTGLVRVDTDYKEDVAPLSAIRPLEYPTPGRSWYKALAEAGYNFGPAFQGHLSVESTTGERESRSVVSLREPPSSYGQSFYPIHPACIDACFQTVSPALWQGDRTTVGAVLVPSVISSLIINARNQQPEEAISVASAQFAGIGRLDAPRNYATNASVYNPKDGALLFELKGLKFAELETGEQEKPKHTFTHLSWNANISTLLSAPDVVLRQFLERIPKSATGSSLSEQDILVQNLIDLAVHKKPSLKVAELNLDAGDISSLWLQRSDTSRGASQLYHFAASDSSTLVDAKANHSPSASDAGFTLFDITQPEAIISGVKFDLILVKMLQPFAPETLITAMDSVRESLQEGGLLVLRGPDGSKSTSVEAAVSKIGTVRALGDVYISQMLSSHIGDQVRPTVSLVSLFENYVAPSELLKSLRRANWNIDFAQSLSSIDPSHIVLILDELSSSAMDGLNSRQWQILQTLVQREYKTLWVTSGAQLNVTHPERAAINGFFRVLRAEEPQLNLMTLDVEQSTGSATANAIDTLLGLISKPKANELVDSEFVERDGVLHISRIVPDSDLTKLQGGDFASLNTGMLDLHASKTPIRMRAERLGNIDSVHYGEVSPNQLPLREGAIEVELYAAGMNYKDVVVTMGIVPGDEHNLGGEGAGIITRVSPGDHSFKVGQRVVVFDKGCFANRVQTTPGRLHLLPNSMSFEEASTLSAVYLTSIYGLFDLARLEKGQRVLVHSAAGGVGIAAIQLCQYAGAELFVTVGTNEKRDFLKSTFNIPDHHIFNSRNIDFANDILTATGEKGLDVVLNSLTGDLLDESWRLLADGGTMLEIGKKDILDRNSLAMEPFDRNISFRAIDMSHERAPDHLVHRLLTELFRLIDRGHVKPVAPIHRFSFADIGSAIRFLRAGKHIGKIVITDGSAPDIKVPVRLAPRPLKLREDSSYLIVGGLKGLCASLAIYLAKNGAKNLAVISRSGHADERSKGVVKEINALGCHIDLLTADVAKLEDVEKAFRSTTVPIKGVIQGAMVLRDKTFSSMEISDYHAALDCKTKGTWNLHSAAQKLGLELDFFTMLSSISGLVGQKGQANYAAGNAFLDAFANYRHGLGRPACAVDLGVIEDVGYIAEHQGMQDRLDTSIWTGINEGLLRKILYFSILQQQNHTSKTSTRTQIITGIPVPQPPSSGLIQDARFGALFSNSGSASGAGNDGNGSGSRATQALMLLLKSKTADPAAQLAATVDVVNTGFARILRLAEPMDQGRPIAAYGIDSLAAIEVRNWIRVELGALVTTLDIVNAPSLLVLCKKIVAKVTAA</sequence>
<dbReference type="Pfam" id="PF23114">
    <property type="entry name" value="NAD-bd_HRPKS_sdrA"/>
    <property type="match status" value="1"/>
</dbReference>
<feature type="region of interest" description="N-terminal hotdog fold" evidence="7">
    <location>
        <begin position="1032"/>
        <end position="1169"/>
    </location>
</feature>